<keyword evidence="1" id="KW-0812">Transmembrane</keyword>
<dbReference type="AlphaFoldDB" id="A0AA87ZBV7"/>
<evidence type="ECO:0000313" key="3">
    <source>
        <dbReference type="Proteomes" id="UP001187192"/>
    </source>
</evidence>
<name>A0AA87ZBV7_FICCA</name>
<evidence type="ECO:0000256" key="1">
    <source>
        <dbReference type="SAM" id="Phobius"/>
    </source>
</evidence>
<evidence type="ECO:0000313" key="2">
    <source>
        <dbReference type="EMBL" id="GMN21801.1"/>
    </source>
</evidence>
<dbReference type="Proteomes" id="UP001187192">
    <property type="component" value="Unassembled WGS sequence"/>
</dbReference>
<keyword evidence="1" id="KW-1133">Transmembrane helix</keyword>
<sequence length="65" mass="6713">MGKQSMEPAAIVPMVIGSIFVSYMILYCVRSYGSDKKTTCGARDGGMVILAGAGAGLATQPWLAA</sequence>
<organism evidence="2 3">
    <name type="scientific">Ficus carica</name>
    <name type="common">Common fig</name>
    <dbReference type="NCBI Taxonomy" id="3494"/>
    <lineage>
        <taxon>Eukaryota</taxon>
        <taxon>Viridiplantae</taxon>
        <taxon>Streptophyta</taxon>
        <taxon>Embryophyta</taxon>
        <taxon>Tracheophyta</taxon>
        <taxon>Spermatophyta</taxon>
        <taxon>Magnoliopsida</taxon>
        <taxon>eudicotyledons</taxon>
        <taxon>Gunneridae</taxon>
        <taxon>Pentapetalae</taxon>
        <taxon>rosids</taxon>
        <taxon>fabids</taxon>
        <taxon>Rosales</taxon>
        <taxon>Moraceae</taxon>
        <taxon>Ficeae</taxon>
        <taxon>Ficus</taxon>
    </lineage>
</organism>
<dbReference type="EMBL" id="BTGU01002778">
    <property type="protein sequence ID" value="GMN21801.1"/>
    <property type="molecule type" value="Genomic_DNA"/>
</dbReference>
<reference evidence="2" key="1">
    <citation type="submission" date="2023-07" db="EMBL/GenBank/DDBJ databases">
        <title>draft genome sequence of fig (Ficus carica).</title>
        <authorList>
            <person name="Takahashi T."/>
            <person name="Nishimura K."/>
        </authorList>
    </citation>
    <scope>NUCLEOTIDE SEQUENCE</scope>
</reference>
<protein>
    <submittedName>
        <fullName evidence="2">Uncharacterized protein</fullName>
    </submittedName>
</protein>
<feature type="transmembrane region" description="Helical" evidence="1">
    <location>
        <begin position="6"/>
        <end position="29"/>
    </location>
</feature>
<proteinExistence type="predicted"/>
<gene>
    <name evidence="2" type="ORF">TIFTF001_043389</name>
</gene>
<keyword evidence="3" id="KW-1185">Reference proteome</keyword>
<comment type="caution">
    <text evidence="2">The sequence shown here is derived from an EMBL/GenBank/DDBJ whole genome shotgun (WGS) entry which is preliminary data.</text>
</comment>
<keyword evidence="1" id="KW-0472">Membrane</keyword>
<accession>A0AA87ZBV7</accession>